<comment type="caution">
    <text evidence="2">The sequence shown here is derived from an EMBL/GenBank/DDBJ whole genome shotgun (WGS) entry which is preliminary data.</text>
</comment>
<proteinExistence type="predicted"/>
<dbReference type="OrthoDB" id="1202249at2"/>
<dbReference type="AlphaFoldDB" id="A0A5S3N534"/>
<dbReference type="Proteomes" id="UP000307140">
    <property type="component" value="Unassembled WGS sequence"/>
</dbReference>
<feature type="signal peptide" evidence="1">
    <location>
        <begin position="1"/>
        <end position="21"/>
    </location>
</feature>
<organism evidence="2 3">
    <name type="scientific">Polaribacter aestuariivivens</name>
    <dbReference type="NCBI Taxonomy" id="2304626"/>
    <lineage>
        <taxon>Bacteria</taxon>
        <taxon>Pseudomonadati</taxon>
        <taxon>Bacteroidota</taxon>
        <taxon>Flavobacteriia</taxon>
        <taxon>Flavobacteriales</taxon>
        <taxon>Flavobacteriaceae</taxon>
    </lineage>
</organism>
<dbReference type="RefSeq" id="WP_138535357.1">
    <property type="nucleotide sequence ID" value="NZ_VANR01000003.1"/>
</dbReference>
<keyword evidence="1" id="KW-0732">Signal</keyword>
<accession>A0A5S3N534</accession>
<protein>
    <submittedName>
        <fullName evidence="2">Uncharacterized protein</fullName>
    </submittedName>
</protein>
<gene>
    <name evidence="2" type="ORF">FDT66_06485</name>
</gene>
<dbReference type="EMBL" id="VANR01000003">
    <property type="protein sequence ID" value="TMM30405.1"/>
    <property type="molecule type" value="Genomic_DNA"/>
</dbReference>
<sequence>MKTLYTIACVLFISASLSFTTKTVVNLNTLTATFQGITDDDFYKFVDDAKKETLFYDINEEIEISLYDDDLIGKKFNITWAEKEIEVMDEDGELTGEKTKVKTITALTFAK</sequence>
<name>A0A5S3N534_9FLAO</name>
<evidence type="ECO:0000313" key="3">
    <source>
        <dbReference type="Proteomes" id="UP000307140"/>
    </source>
</evidence>
<evidence type="ECO:0000313" key="2">
    <source>
        <dbReference type="EMBL" id="TMM30405.1"/>
    </source>
</evidence>
<keyword evidence="3" id="KW-1185">Reference proteome</keyword>
<feature type="chain" id="PRO_5024336512" evidence="1">
    <location>
        <begin position="22"/>
        <end position="111"/>
    </location>
</feature>
<evidence type="ECO:0000256" key="1">
    <source>
        <dbReference type="SAM" id="SignalP"/>
    </source>
</evidence>
<reference evidence="2 3" key="1">
    <citation type="submission" date="2019-05" db="EMBL/GenBank/DDBJ databases">
        <title>Polaribacter aestuariivivens sp. nov., isolated from a tidal flat.</title>
        <authorList>
            <person name="Yoon J.-H."/>
        </authorList>
    </citation>
    <scope>NUCLEOTIDE SEQUENCE [LARGE SCALE GENOMIC DNA]</scope>
    <source>
        <strain evidence="2 3">DBTF-3</strain>
    </source>
</reference>